<name>A0A2N6JUW6_FISMU</name>
<comment type="caution">
    <text evidence="1">The sequence shown here is derived from an EMBL/GenBank/DDBJ whole genome shotgun (WGS) entry which is preliminary data.</text>
</comment>
<protein>
    <submittedName>
        <fullName evidence="1">Uncharacterized protein</fullName>
    </submittedName>
</protein>
<evidence type="ECO:0000313" key="2">
    <source>
        <dbReference type="Proteomes" id="UP000235036"/>
    </source>
</evidence>
<dbReference type="RefSeq" id="WP_102205840.1">
    <property type="nucleotide sequence ID" value="NZ_CAWNVR010000117.1"/>
</dbReference>
<evidence type="ECO:0000313" key="1">
    <source>
        <dbReference type="EMBL" id="PLZ82326.1"/>
    </source>
</evidence>
<accession>A0A2N6JUW6</accession>
<keyword evidence="2" id="KW-1185">Reference proteome</keyword>
<gene>
    <name evidence="1" type="ORF">CEN44_27855</name>
</gene>
<dbReference type="EMBL" id="NRQW01000694">
    <property type="protein sequence ID" value="PLZ82326.1"/>
    <property type="molecule type" value="Genomic_DNA"/>
</dbReference>
<proteinExistence type="predicted"/>
<dbReference type="Proteomes" id="UP000235036">
    <property type="component" value="Unassembled WGS sequence"/>
</dbReference>
<reference evidence="1 2" key="1">
    <citation type="submission" date="2017-08" db="EMBL/GenBank/DDBJ databases">
        <title>Genomes of Fischerella (Mastigocladus) sp. strains.</title>
        <authorList>
            <person name="Miller S.R."/>
        </authorList>
    </citation>
    <scope>NUCLEOTIDE SEQUENCE [LARGE SCALE GENOMIC DNA]</scope>
    <source>
        <strain evidence="1 2">CCMEE 5323</strain>
    </source>
</reference>
<dbReference type="AlphaFoldDB" id="A0A2N6JUW6"/>
<organism evidence="1 2">
    <name type="scientific">Fischerella muscicola CCMEE 5323</name>
    <dbReference type="NCBI Taxonomy" id="2019572"/>
    <lineage>
        <taxon>Bacteria</taxon>
        <taxon>Bacillati</taxon>
        <taxon>Cyanobacteriota</taxon>
        <taxon>Cyanophyceae</taxon>
        <taxon>Nostocales</taxon>
        <taxon>Hapalosiphonaceae</taxon>
        <taxon>Fischerella</taxon>
    </lineage>
</organism>
<sequence>MLLAILSSLSLLRVEIKDNISWFKSLYESLYFLLEYLEENVVVEYKDPIATLAKDLTNLTTIKNLRNLYLLENEDNRQQLRMYVSSTIHVAKSILWEINKINVKSKKRFKKLSELWEYWDEKYTEEEMTESLKRLEEEF</sequence>